<dbReference type="GO" id="GO:0020037">
    <property type="term" value="F:heme binding"/>
    <property type="evidence" value="ECO:0007669"/>
    <property type="project" value="InterPro"/>
</dbReference>
<dbReference type="PANTHER" id="PTHR35936">
    <property type="entry name" value="MEMBRANE-BOUND LYTIC MUREIN TRANSGLYCOSYLASE F"/>
    <property type="match status" value="1"/>
</dbReference>
<sequence>MSRSSSAARQPCRRRWAMPARRSSRRPRRVDPFLSSRSGAEPMHANDIKRLRSPRRAVLLATVLLALAPAGAGPACAALIGSAATPARTSASTTLRVCADPADLPFSSNQPNRPGIYVALARHLASQLGRPLSIVWAPTDQDEEMLHKTLLAGTCDMFIGVPAAAEFLDGKVILSHPILTAGYALVRPAGSGIDDDAALAHHAVAVQFASPPQDMLSRRQDVDAVTVMSPEEGMADLKGGQVQAALLWGPSAGYLNQAAGSGYSITPLQGRHMQWQVAIAFAPAARTLRARVDRALSDDPGFMQQQARQYGFPGSGSGIQQAAVMNEVQTLKVPAITKDTAPSQDLPKSETAQDQPGPAAAGDKGTREAAFTPAGGDPVAGHSMFNGNCAHCHGPDAVTGDGRVNLRLLQVRYGAGMDQMFYHTVTHGRIDKGMPNWSGVISDQQFKSILAWLHSVQAKA</sequence>
<evidence type="ECO:0000256" key="1">
    <source>
        <dbReference type="ARBA" id="ARBA00022617"/>
    </source>
</evidence>
<dbReference type="Gene3D" id="1.10.760.10">
    <property type="entry name" value="Cytochrome c-like domain"/>
    <property type="match status" value="1"/>
</dbReference>
<dbReference type="OrthoDB" id="176845at2"/>
<dbReference type="Pfam" id="PF13442">
    <property type="entry name" value="Cytochrome_CBB3"/>
    <property type="match status" value="1"/>
</dbReference>
<dbReference type="InterPro" id="IPR036909">
    <property type="entry name" value="Cyt_c-like_dom_sf"/>
</dbReference>
<dbReference type="SUPFAM" id="SSF53850">
    <property type="entry name" value="Periplasmic binding protein-like II"/>
    <property type="match status" value="1"/>
</dbReference>
<accession>A0A5R9J4F6</accession>
<dbReference type="PROSITE" id="PS51007">
    <property type="entry name" value="CYTC"/>
    <property type="match status" value="1"/>
</dbReference>
<dbReference type="GO" id="GO:0009055">
    <property type="term" value="F:electron transfer activity"/>
    <property type="evidence" value="ECO:0007669"/>
    <property type="project" value="InterPro"/>
</dbReference>
<name>A0A5R9J4F6_9PROT</name>
<keyword evidence="1 5" id="KW-0349">Heme</keyword>
<dbReference type="AlphaFoldDB" id="A0A5R9J4F6"/>
<keyword evidence="4 5" id="KW-0408">Iron</keyword>
<dbReference type="SUPFAM" id="SSF46626">
    <property type="entry name" value="Cytochrome c"/>
    <property type="match status" value="1"/>
</dbReference>
<evidence type="ECO:0000256" key="4">
    <source>
        <dbReference type="ARBA" id="ARBA00023004"/>
    </source>
</evidence>
<dbReference type="GO" id="GO:0046872">
    <property type="term" value="F:metal ion binding"/>
    <property type="evidence" value="ECO:0007669"/>
    <property type="project" value="UniProtKB-KW"/>
</dbReference>
<dbReference type="InterPro" id="IPR001638">
    <property type="entry name" value="Solute-binding_3/MltF_N"/>
</dbReference>
<feature type="compositionally biased region" description="Basic residues" evidence="6">
    <location>
        <begin position="11"/>
        <end position="28"/>
    </location>
</feature>
<keyword evidence="2 5" id="KW-0479">Metal-binding</keyword>
<dbReference type="Proteomes" id="UP000305654">
    <property type="component" value="Unassembled WGS sequence"/>
</dbReference>
<feature type="region of interest" description="Disordered" evidence="6">
    <location>
        <begin position="339"/>
        <end position="378"/>
    </location>
</feature>
<dbReference type="SMART" id="SM00062">
    <property type="entry name" value="PBPb"/>
    <property type="match status" value="1"/>
</dbReference>
<evidence type="ECO:0000256" key="6">
    <source>
        <dbReference type="SAM" id="MobiDB-lite"/>
    </source>
</evidence>
<organism evidence="8 9">
    <name type="scientific">Lichenicoccus roseus</name>
    <dbReference type="NCBI Taxonomy" id="2683649"/>
    <lineage>
        <taxon>Bacteria</taxon>
        <taxon>Pseudomonadati</taxon>
        <taxon>Pseudomonadota</taxon>
        <taxon>Alphaproteobacteria</taxon>
        <taxon>Acetobacterales</taxon>
        <taxon>Acetobacteraceae</taxon>
        <taxon>Lichenicoccus</taxon>
    </lineage>
</organism>
<evidence type="ECO:0000313" key="9">
    <source>
        <dbReference type="Proteomes" id="UP000305654"/>
    </source>
</evidence>
<comment type="caution">
    <text evidence="8">The sequence shown here is derived from an EMBL/GenBank/DDBJ whole genome shotgun (WGS) entry which is preliminary data.</text>
</comment>
<protein>
    <submittedName>
        <fullName evidence="8">Transporter substrate-binding domain-containing protein</fullName>
    </submittedName>
</protein>
<proteinExistence type="predicted"/>
<gene>
    <name evidence="8" type="ORF">FE263_15870</name>
</gene>
<keyword evidence="3" id="KW-0732">Signal</keyword>
<dbReference type="Gene3D" id="3.40.190.10">
    <property type="entry name" value="Periplasmic binding protein-like II"/>
    <property type="match status" value="2"/>
</dbReference>
<evidence type="ECO:0000259" key="7">
    <source>
        <dbReference type="PROSITE" id="PS51007"/>
    </source>
</evidence>
<feature type="domain" description="Cytochrome c" evidence="7">
    <location>
        <begin position="376"/>
        <end position="457"/>
    </location>
</feature>
<evidence type="ECO:0000313" key="8">
    <source>
        <dbReference type="EMBL" id="TLU71387.1"/>
    </source>
</evidence>
<evidence type="ECO:0000256" key="5">
    <source>
        <dbReference type="PROSITE-ProRule" id="PRU00433"/>
    </source>
</evidence>
<feature type="region of interest" description="Disordered" evidence="6">
    <location>
        <begin position="1"/>
        <end position="41"/>
    </location>
</feature>
<dbReference type="PANTHER" id="PTHR35936:SF17">
    <property type="entry name" value="ARGININE-BINDING EXTRACELLULAR PROTEIN ARTP"/>
    <property type="match status" value="1"/>
</dbReference>
<dbReference type="EMBL" id="VCDI01000006">
    <property type="protein sequence ID" value="TLU71387.1"/>
    <property type="molecule type" value="Genomic_DNA"/>
</dbReference>
<keyword evidence="9" id="KW-1185">Reference proteome</keyword>
<reference evidence="8 9" key="1">
    <citation type="submission" date="2019-05" db="EMBL/GenBank/DDBJ databases">
        <authorList>
            <person name="Pankratov T."/>
            <person name="Grouzdev D."/>
        </authorList>
    </citation>
    <scope>NUCLEOTIDE SEQUENCE [LARGE SCALE GENOMIC DNA]</scope>
    <source>
        <strain evidence="8 9">KEBCLARHB70R</strain>
    </source>
</reference>
<dbReference type="InterPro" id="IPR009056">
    <property type="entry name" value="Cyt_c-like_dom"/>
</dbReference>
<evidence type="ECO:0000256" key="2">
    <source>
        <dbReference type="ARBA" id="ARBA00022723"/>
    </source>
</evidence>
<evidence type="ECO:0000256" key="3">
    <source>
        <dbReference type="ARBA" id="ARBA00022729"/>
    </source>
</evidence>